<evidence type="ECO:0000313" key="1">
    <source>
        <dbReference type="EMBL" id="GAV00889.1"/>
    </source>
</evidence>
<sequence length="163" mass="18379">MSASKFHSKFPTADRCVKDLKDLLRDDCQSSVVKFQLNLLDMLAVPLESLLAKCESNSLPSAPFVLQAVTKMQEFFSQAKVEAQDAKYMPESELFRDEPTMFDCARAEFRTALMKASKRLSNLTSTDPMLRHPGASFFEAVQIFSPMAFRNKLPGLSNTDIER</sequence>
<organism evidence="1 2">
    <name type="scientific">Ramazzottius varieornatus</name>
    <name type="common">Water bear</name>
    <name type="synonym">Tardigrade</name>
    <dbReference type="NCBI Taxonomy" id="947166"/>
    <lineage>
        <taxon>Eukaryota</taxon>
        <taxon>Metazoa</taxon>
        <taxon>Ecdysozoa</taxon>
        <taxon>Tardigrada</taxon>
        <taxon>Eutardigrada</taxon>
        <taxon>Parachela</taxon>
        <taxon>Hypsibioidea</taxon>
        <taxon>Ramazzottiidae</taxon>
        <taxon>Ramazzottius</taxon>
    </lineage>
</organism>
<name>A0A1D1VQQ3_RAMVA</name>
<reference evidence="1 2" key="1">
    <citation type="journal article" date="2016" name="Nat. Commun.">
        <title>Extremotolerant tardigrade genome and improved radiotolerance of human cultured cells by tardigrade-unique protein.</title>
        <authorList>
            <person name="Hashimoto T."/>
            <person name="Horikawa D.D."/>
            <person name="Saito Y."/>
            <person name="Kuwahara H."/>
            <person name="Kozuka-Hata H."/>
            <person name="Shin-I T."/>
            <person name="Minakuchi Y."/>
            <person name="Ohishi K."/>
            <person name="Motoyama A."/>
            <person name="Aizu T."/>
            <person name="Enomoto A."/>
            <person name="Kondo K."/>
            <person name="Tanaka S."/>
            <person name="Hara Y."/>
            <person name="Koshikawa S."/>
            <person name="Sagara H."/>
            <person name="Miura T."/>
            <person name="Yokobori S."/>
            <person name="Miyagawa K."/>
            <person name="Suzuki Y."/>
            <person name="Kubo T."/>
            <person name="Oyama M."/>
            <person name="Kohara Y."/>
            <person name="Fujiyama A."/>
            <person name="Arakawa K."/>
            <person name="Katayama T."/>
            <person name="Toyoda A."/>
            <person name="Kunieda T."/>
        </authorList>
    </citation>
    <scope>NUCLEOTIDE SEQUENCE [LARGE SCALE GENOMIC DNA]</scope>
    <source>
        <strain evidence="1 2">YOKOZUNA-1</strain>
    </source>
</reference>
<dbReference type="Proteomes" id="UP000186922">
    <property type="component" value="Unassembled WGS sequence"/>
</dbReference>
<proteinExistence type="predicted"/>
<protein>
    <submittedName>
        <fullName evidence="1">Uncharacterized protein</fullName>
    </submittedName>
</protein>
<evidence type="ECO:0000313" key="2">
    <source>
        <dbReference type="Proteomes" id="UP000186922"/>
    </source>
</evidence>
<accession>A0A1D1VQQ3</accession>
<dbReference type="AlphaFoldDB" id="A0A1D1VQQ3"/>
<keyword evidence="2" id="KW-1185">Reference proteome</keyword>
<comment type="caution">
    <text evidence="1">The sequence shown here is derived from an EMBL/GenBank/DDBJ whole genome shotgun (WGS) entry which is preliminary data.</text>
</comment>
<gene>
    <name evidence="1" type="primary">RvY_11677-1</name>
    <name evidence="1" type="synonym">RvY_11677.1</name>
    <name evidence="1" type="ORF">RvY_11677</name>
</gene>
<dbReference type="EMBL" id="BDGG01000006">
    <property type="protein sequence ID" value="GAV00889.1"/>
    <property type="molecule type" value="Genomic_DNA"/>
</dbReference>